<protein>
    <submittedName>
        <fullName evidence="2">Uncharacterized protein</fullName>
    </submittedName>
</protein>
<keyword evidence="3" id="KW-1185">Reference proteome</keyword>
<evidence type="ECO:0000313" key="3">
    <source>
        <dbReference type="Proteomes" id="UP000837857"/>
    </source>
</evidence>
<feature type="region of interest" description="Disordered" evidence="1">
    <location>
        <begin position="108"/>
        <end position="131"/>
    </location>
</feature>
<dbReference type="EMBL" id="OW152816">
    <property type="protein sequence ID" value="CAH2066474.1"/>
    <property type="molecule type" value="Genomic_DNA"/>
</dbReference>
<sequence>MQAAEQSVQAKGDFVSAGTSESWRSSRDVLGRVRSGRWTSAAAGATWRRGDVGGAGGGVPRRANGAPPPAVPPAPLDTQLASRVPVRRDGRGLYAGTFGLCRRSAARRVPGTVSTPPTIRPPPAHRSPLPPARRRLLGERPAALLSTIHLECLKASIH</sequence>
<evidence type="ECO:0000313" key="2">
    <source>
        <dbReference type="EMBL" id="CAH2066474.1"/>
    </source>
</evidence>
<evidence type="ECO:0000256" key="1">
    <source>
        <dbReference type="SAM" id="MobiDB-lite"/>
    </source>
</evidence>
<proteinExistence type="predicted"/>
<feature type="compositionally biased region" description="Pro residues" evidence="1">
    <location>
        <begin position="66"/>
        <end position="75"/>
    </location>
</feature>
<feature type="compositionally biased region" description="Pro residues" evidence="1">
    <location>
        <begin position="118"/>
        <end position="131"/>
    </location>
</feature>
<feature type="region of interest" description="Disordered" evidence="1">
    <location>
        <begin position="1"/>
        <end position="88"/>
    </location>
</feature>
<feature type="non-terminal residue" evidence="2">
    <location>
        <position position="1"/>
    </location>
</feature>
<organism evidence="2 3">
    <name type="scientific">Iphiclides podalirius</name>
    <name type="common">scarce swallowtail</name>
    <dbReference type="NCBI Taxonomy" id="110791"/>
    <lineage>
        <taxon>Eukaryota</taxon>
        <taxon>Metazoa</taxon>
        <taxon>Ecdysozoa</taxon>
        <taxon>Arthropoda</taxon>
        <taxon>Hexapoda</taxon>
        <taxon>Insecta</taxon>
        <taxon>Pterygota</taxon>
        <taxon>Neoptera</taxon>
        <taxon>Endopterygota</taxon>
        <taxon>Lepidoptera</taxon>
        <taxon>Glossata</taxon>
        <taxon>Ditrysia</taxon>
        <taxon>Papilionoidea</taxon>
        <taxon>Papilionidae</taxon>
        <taxon>Papilioninae</taxon>
        <taxon>Iphiclides</taxon>
    </lineage>
</organism>
<name>A0ABN8IVB3_9NEOP</name>
<gene>
    <name evidence="2" type="ORF">IPOD504_LOCUS13446</name>
</gene>
<reference evidence="2" key="1">
    <citation type="submission" date="2022-03" db="EMBL/GenBank/DDBJ databases">
        <authorList>
            <person name="Martin H S."/>
        </authorList>
    </citation>
    <scope>NUCLEOTIDE SEQUENCE</scope>
</reference>
<accession>A0ABN8IVB3</accession>
<dbReference type="Proteomes" id="UP000837857">
    <property type="component" value="Chromosome 4"/>
</dbReference>